<dbReference type="GO" id="GO:0006535">
    <property type="term" value="P:cysteine biosynthetic process from serine"/>
    <property type="evidence" value="ECO:0007669"/>
    <property type="project" value="TreeGrafter"/>
</dbReference>
<dbReference type="CDD" id="cd00614">
    <property type="entry name" value="CGS_like"/>
    <property type="match status" value="1"/>
</dbReference>
<evidence type="ECO:0000256" key="1">
    <source>
        <dbReference type="ARBA" id="ARBA00001933"/>
    </source>
</evidence>
<evidence type="ECO:0000256" key="5">
    <source>
        <dbReference type="PIRSR" id="PIRSR001434-2"/>
    </source>
</evidence>
<dbReference type="Pfam" id="PF01053">
    <property type="entry name" value="Cys_Met_Meta_PP"/>
    <property type="match status" value="1"/>
</dbReference>
<comment type="similarity">
    <text evidence="2 6">Belongs to the trans-sulfuration enzymes family.</text>
</comment>
<dbReference type="FunFam" id="3.40.640.10:FF:000035">
    <property type="entry name" value="O-succinylhomoserine sulfhydrylase"/>
    <property type="match status" value="1"/>
</dbReference>
<dbReference type="InterPro" id="IPR000277">
    <property type="entry name" value="Cys/Met-Metab_PyrdxlP-dep_enz"/>
</dbReference>
<dbReference type="AlphaFoldDB" id="A0A9D1NAL4"/>
<evidence type="ECO:0000313" key="8">
    <source>
        <dbReference type="Proteomes" id="UP000886891"/>
    </source>
</evidence>
<dbReference type="GO" id="GO:0005737">
    <property type="term" value="C:cytoplasm"/>
    <property type="evidence" value="ECO:0007669"/>
    <property type="project" value="TreeGrafter"/>
</dbReference>
<comment type="cofactor">
    <cofactor evidence="1 6">
        <name>pyridoxal 5'-phosphate</name>
        <dbReference type="ChEBI" id="CHEBI:597326"/>
    </cofactor>
</comment>
<reference evidence="7" key="2">
    <citation type="journal article" date="2021" name="PeerJ">
        <title>Extensive microbial diversity within the chicken gut microbiome revealed by metagenomics and culture.</title>
        <authorList>
            <person name="Gilroy R."/>
            <person name="Ravi A."/>
            <person name="Getino M."/>
            <person name="Pursley I."/>
            <person name="Horton D.L."/>
            <person name="Alikhan N.F."/>
            <person name="Baker D."/>
            <person name="Gharbi K."/>
            <person name="Hall N."/>
            <person name="Watson M."/>
            <person name="Adriaenssens E.M."/>
            <person name="Foster-Nyarko E."/>
            <person name="Jarju S."/>
            <person name="Secka A."/>
            <person name="Antonio M."/>
            <person name="Oren A."/>
            <person name="Chaudhuri R.R."/>
            <person name="La Ragione R."/>
            <person name="Hildebrand F."/>
            <person name="Pallen M.J."/>
        </authorList>
    </citation>
    <scope>NUCLEOTIDE SEQUENCE</scope>
    <source>
        <strain evidence="7">23406</strain>
    </source>
</reference>
<dbReference type="SUPFAM" id="SSF53383">
    <property type="entry name" value="PLP-dependent transferases"/>
    <property type="match status" value="1"/>
</dbReference>
<gene>
    <name evidence="7" type="ORF">IAB14_00575</name>
</gene>
<organism evidence="7 8">
    <name type="scientific">Candidatus Stercoripulliclostridium merdipullorum</name>
    <dbReference type="NCBI Taxonomy" id="2840952"/>
    <lineage>
        <taxon>Bacteria</taxon>
        <taxon>Bacillati</taxon>
        <taxon>Bacillota</taxon>
        <taxon>Clostridia</taxon>
        <taxon>Eubacteriales</taxon>
        <taxon>Candidatus Stercoripulliclostridium</taxon>
    </lineage>
</organism>
<evidence type="ECO:0000256" key="2">
    <source>
        <dbReference type="ARBA" id="ARBA00009077"/>
    </source>
</evidence>
<reference evidence="7" key="1">
    <citation type="submission" date="2020-10" db="EMBL/GenBank/DDBJ databases">
        <authorList>
            <person name="Gilroy R."/>
        </authorList>
    </citation>
    <scope>NUCLEOTIDE SEQUENCE</scope>
    <source>
        <strain evidence="7">23406</strain>
    </source>
</reference>
<comment type="caution">
    <text evidence="7">The sequence shown here is derived from an EMBL/GenBank/DDBJ whole genome shotgun (WGS) entry which is preliminary data.</text>
</comment>
<dbReference type="PANTHER" id="PTHR43797:SF3">
    <property type="entry name" value="O-ACETYLHOMOSERINE SULFHYDRYLASE"/>
    <property type="match status" value="1"/>
</dbReference>
<evidence type="ECO:0000256" key="6">
    <source>
        <dbReference type="RuleBase" id="RU362118"/>
    </source>
</evidence>
<accession>A0A9D1NAL4</accession>
<dbReference type="Gene3D" id="3.40.640.10">
    <property type="entry name" value="Type I PLP-dependent aspartate aminotransferase-like (Major domain)"/>
    <property type="match status" value="1"/>
</dbReference>
<keyword evidence="3" id="KW-0808">Transferase</keyword>
<protein>
    <submittedName>
        <fullName evidence="7">O-acetylhomoserine aminocarboxypropyltransferase/cysteine synthase</fullName>
    </submittedName>
</protein>
<dbReference type="InterPro" id="IPR015424">
    <property type="entry name" value="PyrdxlP-dep_Trfase"/>
</dbReference>
<dbReference type="InterPro" id="IPR015421">
    <property type="entry name" value="PyrdxlP-dep_Trfase_major"/>
</dbReference>
<dbReference type="EMBL" id="DVOH01000007">
    <property type="protein sequence ID" value="HIU99592.1"/>
    <property type="molecule type" value="Genomic_DNA"/>
</dbReference>
<dbReference type="GO" id="GO:0003961">
    <property type="term" value="F:O-acetylhomoserine aminocarboxypropyltransferase activity"/>
    <property type="evidence" value="ECO:0007669"/>
    <property type="project" value="TreeGrafter"/>
</dbReference>
<sequence length="425" mass="45922">MKLDTKCVQAGYRPKNGEPRTLPIAQSTTFLYETAEEMGDLFDLKKEGFFYTRLANPTLDALEKKVAALDGGVGAMACASGMAATTLAVLNVCNAGDNILSMSTIYGGTYNLFNVTLPRLGIDCRFFHGDETDAELEAMIDDHTRIIFLETVANPAITVADFDRIAAIAAKFGILVMVDNTLATPVICRPLEHGANIVIYSSTKYLDGHAVALGGIIVDGGNFRFEGNPRYPAFNTPDASYHGLVFAKDCGKSAFIVRARVVGMRDIGAQMAPMNAFLTNLGIETLHLRMVRHSANALAVAKLLRDHPAVEWVKYAGLDTDPNYPRAVRYFKDAMAGGMISFGIKGGRAAASKFQKALRLLAIVTHVADSRSCVLHPASTTHRQLSDSDLIAAGISDNLIRLSIGIEDAEDIADDIRNALEESQK</sequence>
<evidence type="ECO:0000313" key="7">
    <source>
        <dbReference type="EMBL" id="HIU99592.1"/>
    </source>
</evidence>
<dbReference type="GO" id="GO:0071269">
    <property type="term" value="P:L-homocysteine biosynthetic process"/>
    <property type="evidence" value="ECO:0007669"/>
    <property type="project" value="TreeGrafter"/>
</dbReference>
<dbReference type="InterPro" id="IPR015422">
    <property type="entry name" value="PyrdxlP-dep_Trfase_small"/>
</dbReference>
<dbReference type="InterPro" id="IPR006235">
    <property type="entry name" value="OAc-hSer/O-AcSer_sulfhydrylase"/>
</dbReference>
<dbReference type="GO" id="GO:0030170">
    <property type="term" value="F:pyridoxal phosphate binding"/>
    <property type="evidence" value="ECO:0007669"/>
    <property type="project" value="InterPro"/>
</dbReference>
<dbReference type="PANTHER" id="PTHR43797">
    <property type="entry name" value="HOMOCYSTEINE/CYSTEINE SYNTHASE"/>
    <property type="match status" value="1"/>
</dbReference>
<dbReference type="GO" id="GO:0004124">
    <property type="term" value="F:cysteine synthase activity"/>
    <property type="evidence" value="ECO:0007669"/>
    <property type="project" value="TreeGrafter"/>
</dbReference>
<dbReference type="Gene3D" id="3.90.1150.10">
    <property type="entry name" value="Aspartate Aminotransferase, domain 1"/>
    <property type="match status" value="1"/>
</dbReference>
<feature type="modified residue" description="N6-(pyridoxal phosphate)lysine" evidence="5">
    <location>
        <position position="204"/>
    </location>
</feature>
<evidence type="ECO:0000256" key="4">
    <source>
        <dbReference type="ARBA" id="ARBA00022898"/>
    </source>
</evidence>
<name>A0A9D1NAL4_9FIRM</name>
<keyword evidence="4 5" id="KW-0663">Pyridoxal phosphate</keyword>
<proteinExistence type="inferred from homology"/>
<dbReference type="Proteomes" id="UP000886891">
    <property type="component" value="Unassembled WGS sequence"/>
</dbReference>
<dbReference type="PIRSF" id="PIRSF001434">
    <property type="entry name" value="CGS"/>
    <property type="match status" value="1"/>
</dbReference>
<dbReference type="NCBIfam" id="TIGR01326">
    <property type="entry name" value="OAH_OAS_sulfhy"/>
    <property type="match status" value="1"/>
</dbReference>
<dbReference type="GO" id="GO:0019346">
    <property type="term" value="P:transsulfuration"/>
    <property type="evidence" value="ECO:0007669"/>
    <property type="project" value="InterPro"/>
</dbReference>
<evidence type="ECO:0000256" key="3">
    <source>
        <dbReference type="ARBA" id="ARBA00022679"/>
    </source>
</evidence>